<dbReference type="EMBL" id="CCYA01000065">
    <property type="protein sequence ID" value="CEH11732.1"/>
    <property type="molecule type" value="Genomic_DNA"/>
</dbReference>
<accession>A0A0P1B794</accession>
<dbReference type="PROSITE" id="PS51257">
    <property type="entry name" value="PROKAR_LIPOPROTEIN"/>
    <property type="match status" value="1"/>
</dbReference>
<reference evidence="1 2" key="1">
    <citation type="submission" date="2014-09" db="EMBL/GenBank/DDBJ databases">
        <authorList>
            <person name="Magalhaes I.L.F."/>
            <person name="Oliveira U."/>
            <person name="Santos F.R."/>
            <person name="Vidigal T.H.D.A."/>
            <person name="Brescovit A.D."/>
            <person name="Santos A.J."/>
        </authorList>
    </citation>
    <scope>NUCLEOTIDE SEQUENCE [LARGE SCALE GENOMIC DNA]</scope>
</reference>
<name>A0A0P1B794_9BASI</name>
<proteinExistence type="predicted"/>
<protein>
    <submittedName>
        <fullName evidence="1">Uncharacterized protein</fullName>
    </submittedName>
</protein>
<organism evidence="1 2">
    <name type="scientific">Ceraceosorus bombacis</name>
    <dbReference type="NCBI Taxonomy" id="401625"/>
    <lineage>
        <taxon>Eukaryota</taxon>
        <taxon>Fungi</taxon>
        <taxon>Dikarya</taxon>
        <taxon>Basidiomycota</taxon>
        <taxon>Ustilaginomycotina</taxon>
        <taxon>Exobasidiomycetes</taxon>
        <taxon>Ceraceosorales</taxon>
        <taxon>Ceraceosoraceae</taxon>
        <taxon>Ceraceosorus</taxon>
    </lineage>
</organism>
<evidence type="ECO:0000313" key="1">
    <source>
        <dbReference type="EMBL" id="CEH11732.1"/>
    </source>
</evidence>
<dbReference type="Proteomes" id="UP000054845">
    <property type="component" value="Unassembled WGS sequence"/>
</dbReference>
<dbReference type="AlphaFoldDB" id="A0A0P1B794"/>
<sequence>MGREGIMPLESCAFAIYAPFMASCCHREIGTQELRMLGAAKQVLLNHGRVVRDRIDCDFEAGIDV</sequence>
<evidence type="ECO:0000313" key="2">
    <source>
        <dbReference type="Proteomes" id="UP000054845"/>
    </source>
</evidence>
<keyword evidence="2" id="KW-1185">Reference proteome</keyword>